<evidence type="ECO:0000313" key="2">
    <source>
        <dbReference type="Proteomes" id="UP000244527"/>
    </source>
</evidence>
<evidence type="ECO:0008006" key="3">
    <source>
        <dbReference type="Google" id="ProtNLM"/>
    </source>
</evidence>
<dbReference type="InterPro" id="IPR017853">
    <property type="entry name" value="GH"/>
</dbReference>
<keyword evidence="2" id="KW-1185">Reference proteome</keyword>
<dbReference type="Proteomes" id="UP000244527">
    <property type="component" value="Chromosome"/>
</dbReference>
<dbReference type="AlphaFoldDB" id="A0A2S1LHK4"/>
<gene>
    <name evidence="1" type="ORF">FFWV33_17715</name>
</gene>
<dbReference type="OrthoDB" id="7813231at2"/>
<name>A0A2S1LHK4_9FLAO</name>
<dbReference type="SUPFAM" id="SSF51445">
    <property type="entry name" value="(Trans)glycosidases"/>
    <property type="match status" value="1"/>
</dbReference>
<sequence length="371" mass="41821">MKIVYSLSITALFLYSIATNGQVSTKKTKAHTVVSIEKDNFLINGKIINKGKTWKGKPIEGLLFNSRMVQATFDDENPETAVLWKYPDTQKWSADRNTDEFVAAMSEWKSYGLNAITVNLQGGSPTGYGNKNWINSAFTADGSIKPAYWNRLTKVLKKADELEMVVMIGLFYFGQDQLLADEKAVINAVDNTINGLHDTGYKNILIEVVNECDLPYYDHKILTESGMATLINRVKNNKRGNFRYLVSTSFQGASIPTSSVIEASDYILLHANAVEVPKGVATMIEKTKQVPGYSLKPLVFNEDDHYEFDKEENNFKTAIENKASWGFFDFRREGETNIEEGFQSVPVDWKVSSVRKKAFFEYVKIIVNSAE</sequence>
<protein>
    <recommendedName>
        <fullName evidence="3">Glycoside hydrolase family 5 domain-containing protein</fullName>
    </recommendedName>
</protein>
<dbReference type="Gene3D" id="3.20.20.80">
    <property type="entry name" value="Glycosidases"/>
    <property type="match status" value="1"/>
</dbReference>
<accession>A0A2S1LHK4</accession>
<reference evidence="1 2" key="1">
    <citation type="submission" date="2017-04" db="EMBL/GenBank/DDBJ databases">
        <title>Compelte genome sequence of WV33.</title>
        <authorList>
            <person name="Lee P.C."/>
        </authorList>
    </citation>
    <scope>NUCLEOTIDE SEQUENCE [LARGE SCALE GENOMIC DNA]</scope>
    <source>
        <strain evidence="1 2">WV33</strain>
    </source>
</reference>
<organism evidence="1 2">
    <name type="scientific">Flavobacterium faecale</name>
    <dbReference type="NCBI Taxonomy" id="1355330"/>
    <lineage>
        <taxon>Bacteria</taxon>
        <taxon>Pseudomonadati</taxon>
        <taxon>Bacteroidota</taxon>
        <taxon>Flavobacteriia</taxon>
        <taxon>Flavobacteriales</taxon>
        <taxon>Flavobacteriaceae</taxon>
        <taxon>Flavobacterium</taxon>
    </lineage>
</organism>
<dbReference type="EMBL" id="CP020918">
    <property type="protein sequence ID" value="AWG23233.1"/>
    <property type="molecule type" value="Genomic_DNA"/>
</dbReference>
<dbReference type="RefSeq" id="WP_108742132.1">
    <property type="nucleotide sequence ID" value="NZ_CP020918.1"/>
</dbReference>
<evidence type="ECO:0000313" key="1">
    <source>
        <dbReference type="EMBL" id="AWG23233.1"/>
    </source>
</evidence>
<proteinExistence type="predicted"/>
<dbReference type="KEGG" id="ffa:FFWV33_17715"/>